<sequence length="234" mass="26955">MERSRSFVTSKKRSQPSHKMTTMLLKSLRLTGLIVILLLPGESLIQGSYLYRTNDAPRTSSSRLNEVASKAQEEDVGTQATETPSNHIVVTSEMEMDIPIQVCFDAFSDLPRQPSWSPWLHSVSYDEKNPHETVWKMRYLGLPISWRSVSTNNKRPHVIEWKSIKGLKNFGRVDFTELTDQTTHMKLTLTFEVPRIAARVLTQSAKTTRMVEDRMLRTTLQNFRNVVLENDMKE</sequence>
<dbReference type="InParanoid" id="A0A1Z5KBL7"/>
<dbReference type="SUPFAM" id="SSF55961">
    <property type="entry name" value="Bet v1-like"/>
    <property type="match status" value="1"/>
</dbReference>
<dbReference type="EMBL" id="BDSP01000203">
    <property type="protein sequence ID" value="GAX23649.1"/>
    <property type="molecule type" value="Genomic_DNA"/>
</dbReference>
<dbReference type="Proteomes" id="UP000198406">
    <property type="component" value="Unassembled WGS sequence"/>
</dbReference>
<feature type="region of interest" description="Disordered" evidence="1">
    <location>
        <begin position="57"/>
        <end position="82"/>
    </location>
</feature>
<dbReference type="PANTHER" id="PTHR33824">
    <property type="entry name" value="POLYKETIDE CYCLASE/DEHYDRASE AND LIPID TRANSPORT SUPERFAMILY PROTEIN"/>
    <property type="match status" value="1"/>
</dbReference>
<dbReference type="OrthoDB" id="47798at2759"/>
<dbReference type="Pfam" id="PF10604">
    <property type="entry name" value="Polyketide_cyc2"/>
    <property type="match status" value="1"/>
</dbReference>
<dbReference type="PANTHER" id="PTHR33824:SF7">
    <property type="entry name" value="POLYKETIDE CYCLASE_DEHYDRASE AND LIPID TRANSPORT SUPERFAMILY PROTEIN"/>
    <property type="match status" value="1"/>
</dbReference>
<evidence type="ECO:0008006" key="4">
    <source>
        <dbReference type="Google" id="ProtNLM"/>
    </source>
</evidence>
<dbReference type="AlphaFoldDB" id="A0A1Z5KBL7"/>
<evidence type="ECO:0000256" key="1">
    <source>
        <dbReference type="SAM" id="MobiDB-lite"/>
    </source>
</evidence>
<proteinExistence type="predicted"/>
<reference evidence="2 3" key="1">
    <citation type="journal article" date="2015" name="Plant Cell">
        <title>Oil accumulation by the oleaginous diatom Fistulifera solaris as revealed by the genome and transcriptome.</title>
        <authorList>
            <person name="Tanaka T."/>
            <person name="Maeda Y."/>
            <person name="Veluchamy A."/>
            <person name="Tanaka M."/>
            <person name="Abida H."/>
            <person name="Marechal E."/>
            <person name="Bowler C."/>
            <person name="Muto M."/>
            <person name="Sunaga Y."/>
            <person name="Tanaka M."/>
            <person name="Yoshino T."/>
            <person name="Taniguchi T."/>
            <person name="Fukuda Y."/>
            <person name="Nemoto M."/>
            <person name="Matsumoto M."/>
            <person name="Wong P.S."/>
            <person name="Aburatani S."/>
            <person name="Fujibuchi W."/>
        </authorList>
    </citation>
    <scope>NUCLEOTIDE SEQUENCE [LARGE SCALE GENOMIC DNA]</scope>
    <source>
        <strain evidence="2 3">JPCC DA0580</strain>
    </source>
</reference>
<dbReference type="InterPro" id="IPR019587">
    <property type="entry name" value="Polyketide_cyclase/dehydratase"/>
</dbReference>
<keyword evidence="3" id="KW-1185">Reference proteome</keyword>
<dbReference type="Gene3D" id="3.30.530.20">
    <property type="match status" value="1"/>
</dbReference>
<dbReference type="InterPro" id="IPR047137">
    <property type="entry name" value="ORF3"/>
</dbReference>
<gene>
    <name evidence="2" type="ORF">FisN_12Hh222</name>
</gene>
<protein>
    <recommendedName>
        <fullName evidence="4">Coenzyme Q-binding protein COQ10 START domain-containing protein</fullName>
    </recommendedName>
</protein>
<evidence type="ECO:0000313" key="2">
    <source>
        <dbReference type="EMBL" id="GAX23649.1"/>
    </source>
</evidence>
<dbReference type="InterPro" id="IPR023393">
    <property type="entry name" value="START-like_dom_sf"/>
</dbReference>
<accession>A0A1Z5KBL7</accession>
<comment type="caution">
    <text evidence="2">The sequence shown here is derived from an EMBL/GenBank/DDBJ whole genome shotgun (WGS) entry which is preliminary data.</text>
</comment>
<name>A0A1Z5KBL7_FISSO</name>
<evidence type="ECO:0000313" key="3">
    <source>
        <dbReference type="Proteomes" id="UP000198406"/>
    </source>
</evidence>
<organism evidence="2 3">
    <name type="scientific">Fistulifera solaris</name>
    <name type="common">Oleaginous diatom</name>
    <dbReference type="NCBI Taxonomy" id="1519565"/>
    <lineage>
        <taxon>Eukaryota</taxon>
        <taxon>Sar</taxon>
        <taxon>Stramenopiles</taxon>
        <taxon>Ochrophyta</taxon>
        <taxon>Bacillariophyta</taxon>
        <taxon>Bacillariophyceae</taxon>
        <taxon>Bacillariophycidae</taxon>
        <taxon>Naviculales</taxon>
        <taxon>Naviculaceae</taxon>
        <taxon>Fistulifera</taxon>
    </lineage>
</organism>